<dbReference type="SUPFAM" id="SSF103473">
    <property type="entry name" value="MFS general substrate transporter"/>
    <property type="match status" value="1"/>
</dbReference>
<dbReference type="EMBL" id="JAGSOG010000701">
    <property type="protein sequence ID" value="MBR7839846.1"/>
    <property type="molecule type" value="Genomic_DNA"/>
</dbReference>
<feature type="non-terminal residue" evidence="8">
    <location>
        <position position="168"/>
    </location>
</feature>
<name>A0A941IWQ5_9ACTN</name>
<evidence type="ECO:0000256" key="3">
    <source>
        <dbReference type="ARBA" id="ARBA00022475"/>
    </source>
</evidence>
<feature type="non-terminal residue" evidence="8">
    <location>
        <position position="1"/>
    </location>
</feature>
<reference evidence="8" key="1">
    <citation type="submission" date="2021-04" db="EMBL/GenBank/DDBJ databases">
        <title>Genome based classification of Actinospica acidithermotolerans sp. nov., an actinobacterium isolated from an Indonesian hot spring.</title>
        <authorList>
            <person name="Kusuma A.B."/>
            <person name="Putra K.E."/>
            <person name="Nafisah S."/>
            <person name="Loh J."/>
            <person name="Nouioui I."/>
            <person name="Goodfellow M."/>
        </authorList>
    </citation>
    <scope>NUCLEOTIDE SEQUENCE</scope>
    <source>
        <strain evidence="8">CSCA 57</strain>
    </source>
</reference>
<evidence type="ECO:0000256" key="1">
    <source>
        <dbReference type="ARBA" id="ARBA00004651"/>
    </source>
</evidence>
<protein>
    <submittedName>
        <fullName evidence="8">MFS transporter</fullName>
    </submittedName>
</protein>
<dbReference type="Gene3D" id="1.20.1250.20">
    <property type="entry name" value="MFS general substrate transporter like domains"/>
    <property type="match status" value="1"/>
</dbReference>
<keyword evidence="9" id="KW-1185">Reference proteome</keyword>
<dbReference type="InterPro" id="IPR036259">
    <property type="entry name" value="MFS_trans_sf"/>
</dbReference>
<evidence type="ECO:0000256" key="6">
    <source>
        <dbReference type="ARBA" id="ARBA00023136"/>
    </source>
</evidence>
<evidence type="ECO:0000256" key="7">
    <source>
        <dbReference type="SAM" id="Phobius"/>
    </source>
</evidence>
<keyword evidence="5 7" id="KW-1133">Transmembrane helix</keyword>
<evidence type="ECO:0000313" key="8">
    <source>
        <dbReference type="EMBL" id="MBR7839846.1"/>
    </source>
</evidence>
<comment type="caution">
    <text evidence="8">The sequence shown here is derived from an EMBL/GenBank/DDBJ whole genome shotgun (WGS) entry which is preliminary data.</text>
</comment>
<dbReference type="Pfam" id="PF05977">
    <property type="entry name" value="MFS_3"/>
    <property type="match status" value="1"/>
</dbReference>
<keyword evidence="6 7" id="KW-0472">Membrane</keyword>
<feature type="transmembrane region" description="Helical" evidence="7">
    <location>
        <begin position="86"/>
        <end position="106"/>
    </location>
</feature>
<evidence type="ECO:0000256" key="5">
    <source>
        <dbReference type="ARBA" id="ARBA00022989"/>
    </source>
</evidence>
<dbReference type="InterPro" id="IPR010290">
    <property type="entry name" value="TM_effector"/>
</dbReference>
<dbReference type="PANTHER" id="PTHR23513">
    <property type="entry name" value="INTEGRAL MEMBRANE EFFLUX PROTEIN-RELATED"/>
    <property type="match status" value="1"/>
</dbReference>
<dbReference type="PANTHER" id="PTHR23513:SF11">
    <property type="entry name" value="STAPHYLOFERRIN A TRANSPORTER"/>
    <property type="match status" value="1"/>
</dbReference>
<gene>
    <name evidence="8" type="ORF">KDL01_41810</name>
</gene>
<accession>A0A941IWQ5</accession>
<organism evidence="8 9">
    <name type="scientific">Actinospica durhamensis</name>
    <dbReference type="NCBI Taxonomy" id="1508375"/>
    <lineage>
        <taxon>Bacteria</taxon>
        <taxon>Bacillati</taxon>
        <taxon>Actinomycetota</taxon>
        <taxon>Actinomycetes</taxon>
        <taxon>Catenulisporales</taxon>
        <taxon>Actinospicaceae</taxon>
        <taxon>Actinospica</taxon>
    </lineage>
</organism>
<keyword evidence="2" id="KW-0813">Transport</keyword>
<keyword evidence="4 7" id="KW-0812">Transmembrane</keyword>
<dbReference type="GO" id="GO:0005886">
    <property type="term" value="C:plasma membrane"/>
    <property type="evidence" value="ECO:0007669"/>
    <property type="project" value="UniProtKB-SubCell"/>
</dbReference>
<comment type="subcellular location">
    <subcellularLocation>
        <location evidence="1">Cell membrane</location>
        <topology evidence="1">Multi-pass membrane protein</topology>
    </subcellularLocation>
</comment>
<feature type="transmembrane region" description="Helical" evidence="7">
    <location>
        <begin position="53"/>
        <end position="74"/>
    </location>
</feature>
<evidence type="ECO:0000313" key="9">
    <source>
        <dbReference type="Proteomes" id="UP000675781"/>
    </source>
</evidence>
<sequence>AAGGAGRSWRAAFTSLRIPNYRIYFVGQSISLTGSWMQMTAQSWLVLTLTHSSTALGLVVALQALPVLVLGPYGGVIADRTDKLRLMTILQGVMGLQALLLGLLAVFGAVRFWELCVLAVFLGVNNAFENSPRQSFIREMVGYDQLRNAITLNSVTVNAARVVGPGVG</sequence>
<dbReference type="Proteomes" id="UP000675781">
    <property type="component" value="Unassembled WGS sequence"/>
</dbReference>
<evidence type="ECO:0000256" key="4">
    <source>
        <dbReference type="ARBA" id="ARBA00022692"/>
    </source>
</evidence>
<dbReference type="AlphaFoldDB" id="A0A941IWQ5"/>
<feature type="transmembrane region" description="Helical" evidence="7">
    <location>
        <begin position="21"/>
        <end position="41"/>
    </location>
</feature>
<evidence type="ECO:0000256" key="2">
    <source>
        <dbReference type="ARBA" id="ARBA00022448"/>
    </source>
</evidence>
<keyword evidence="3" id="KW-1003">Cell membrane</keyword>
<proteinExistence type="predicted"/>